<evidence type="ECO:0000313" key="2">
    <source>
        <dbReference type="Proteomes" id="UP000578252"/>
    </source>
</evidence>
<dbReference type="Proteomes" id="UP000578252">
    <property type="component" value="Unassembled WGS sequence"/>
</dbReference>
<dbReference type="EMBL" id="JABCUR010000014">
    <property type="protein sequence ID" value="NMW66006.1"/>
    <property type="molecule type" value="Genomic_DNA"/>
</dbReference>
<comment type="caution">
    <text evidence="1">The sequence shown here is derived from an EMBL/GenBank/DDBJ whole genome shotgun (WGS) entry which is preliminary data.</text>
</comment>
<evidence type="ECO:0008006" key="3">
    <source>
        <dbReference type="Google" id="ProtNLM"/>
    </source>
</evidence>
<gene>
    <name evidence="1" type="ORF">HHJ78_10970</name>
</gene>
<dbReference type="RefSeq" id="WP_169772504.1">
    <property type="nucleotide sequence ID" value="NZ_JABCUR010000014.1"/>
</dbReference>
<dbReference type="GO" id="GO:0006259">
    <property type="term" value="P:DNA metabolic process"/>
    <property type="evidence" value="ECO:0007669"/>
    <property type="project" value="InterPro"/>
</dbReference>
<name>A0A7Y0U2Z9_9ACTO</name>
<protein>
    <recommendedName>
        <fullName evidence="3">Phage recombination protein Bet</fullName>
    </recommendedName>
</protein>
<reference evidence="1 2" key="1">
    <citation type="submission" date="2020-04" db="EMBL/GenBank/DDBJ databases">
        <title>Antimicrobial susceptibility and clonality of vaginal-derived multi-drug resistant Mobiluncus isolates in China.</title>
        <authorList>
            <person name="Zhang X."/>
        </authorList>
    </citation>
    <scope>NUCLEOTIDE SEQUENCE [LARGE SCALE GENOMIC DNA]</scope>
    <source>
        <strain evidence="1 2">13</strain>
    </source>
</reference>
<evidence type="ECO:0000313" key="1">
    <source>
        <dbReference type="EMBL" id="NMW66006.1"/>
    </source>
</evidence>
<proteinExistence type="predicted"/>
<dbReference type="AlphaFoldDB" id="A0A7Y0U2Z9"/>
<accession>A0A7Y0U2Z9</accession>
<dbReference type="GO" id="GO:0003677">
    <property type="term" value="F:DNA binding"/>
    <property type="evidence" value="ECO:0007669"/>
    <property type="project" value="InterPro"/>
</dbReference>
<dbReference type="InterPro" id="IPR018330">
    <property type="entry name" value="RecT_fam"/>
</dbReference>
<dbReference type="Pfam" id="PF03837">
    <property type="entry name" value="RecT"/>
    <property type="match status" value="1"/>
</dbReference>
<sequence>MSDVLGIQENQTAFTPEQIQSLTQETGIPPQAAAIWAQFFHLCKQTGLDPWARQIYATTRGGKVSFQSTIDGFRLTARRACQRTGETLSELGVYWYDQDGREFTEWIPAAPPAAAKYVVQRGQGQFTGFARFDEYAGRDRRGELSYMWAKMPALMIAKCAEALALRKAFPQDLSGIYTSDEMQQAAASGITSAAVSQEEQRRDRAVKTAIAEDEERNTLVEAILEAAEPQPGLLSPEALQAMCDQLWQGRQPGAMDDWETWPLGALHTLRFYIQQVAGRDGESDD</sequence>
<organism evidence="1 2">
    <name type="scientific">Mobiluncus mulieris</name>
    <dbReference type="NCBI Taxonomy" id="2052"/>
    <lineage>
        <taxon>Bacteria</taxon>
        <taxon>Bacillati</taxon>
        <taxon>Actinomycetota</taxon>
        <taxon>Actinomycetes</taxon>
        <taxon>Actinomycetales</taxon>
        <taxon>Actinomycetaceae</taxon>
        <taxon>Mobiluncus</taxon>
    </lineage>
</organism>